<dbReference type="InterPro" id="IPR011642">
    <property type="entry name" value="Gate_dom"/>
</dbReference>
<feature type="transmembrane region" description="Helical" evidence="1">
    <location>
        <begin position="240"/>
        <end position="258"/>
    </location>
</feature>
<sequence length="450" mass="49376">MNSRKIFLLSSDYLKFLIPSLIGIFLFMIPIPTEEGVTIPVAWLADLVQNLLADMLPHIVTGILLVAVIGSLITKWAKPAWVLDHSFLKGLLDVKPLWLIARILGLVFAVVTLYQVGPEGIWSETTGGTLLFDLLPVLFSVFLFAGFFLPLLMDFGLLELFGALLTPLMRPVFKLPGRSSIDCFASWLGDGTIGVLLTNKQYEDGFYTQREAAVIGTTFSVVSITFSIVVLAQMKLENLFVPYYLTIVLAGLVAAIVMPRIPPLSRKPDTYYNGSTNRLDESIPAGHSPLRWGFQQAAVRARKQQFSDVLKGGTQNVLDMWIGVIPIVMSLGTIALIIAEYTPVFAWLGKPFVPLLTLLQVPEAGAAAQTMVIGFADMFLPSVIGSGIENEMTRFIIACVSVTQLIYMSEVGGLLLGSKVPVNFKDLVVIFLLRTLITLPVIVLMAHLIF</sequence>
<feature type="transmembrane region" description="Helical" evidence="1">
    <location>
        <begin position="212"/>
        <end position="234"/>
    </location>
</feature>
<reference evidence="4" key="1">
    <citation type="journal article" date="2019" name="Int. J. Syst. Evol. Microbiol.">
        <title>The Global Catalogue of Microorganisms (GCM) 10K type strain sequencing project: providing services to taxonomists for standard genome sequencing and annotation.</title>
        <authorList>
            <consortium name="The Broad Institute Genomics Platform"/>
            <consortium name="The Broad Institute Genome Sequencing Center for Infectious Disease"/>
            <person name="Wu L."/>
            <person name="Ma J."/>
        </authorList>
    </citation>
    <scope>NUCLEOTIDE SEQUENCE [LARGE SCALE GENOMIC DNA]</scope>
    <source>
        <strain evidence="4">CGMCC 1.12404</strain>
    </source>
</reference>
<dbReference type="Pfam" id="PF07670">
    <property type="entry name" value="Gate"/>
    <property type="match status" value="1"/>
</dbReference>
<feature type="transmembrane region" description="Helical" evidence="1">
    <location>
        <begin position="12"/>
        <end position="31"/>
    </location>
</feature>
<keyword evidence="4" id="KW-1185">Reference proteome</keyword>
<evidence type="ECO:0000313" key="3">
    <source>
        <dbReference type="EMBL" id="GGA38109.1"/>
    </source>
</evidence>
<evidence type="ECO:0000313" key="4">
    <source>
        <dbReference type="Proteomes" id="UP000617979"/>
    </source>
</evidence>
<organism evidence="3 4">
    <name type="scientific">Kroppenstedtia guangzhouensis</name>
    <dbReference type="NCBI Taxonomy" id="1274356"/>
    <lineage>
        <taxon>Bacteria</taxon>
        <taxon>Bacillati</taxon>
        <taxon>Bacillota</taxon>
        <taxon>Bacilli</taxon>
        <taxon>Bacillales</taxon>
        <taxon>Thermoactinomycetaceae</taxon>
        <taxon>Kroppenstedtia</taxon>
    </lineage>
</organism>
<keyword evidence="1" id="KW-0472">Membrane</keyword>
<evidence type="ECO:0000256" key="1">
    <source>
        <dbReference type="SAM" id="Phobius"/>
    </source>
</evidence>
<name>A0ABQ1G779_9BACL</name>
<feature type="transmembrane region" description="Helical" evidence="1">
    <location>
        <begin position="97"/>
        <end position="117"/>
    </location>
</feature>
<keyword evidence="1" id="KW-0812">Transmembrane</keyword>
<proteinExistence type="predicted"/>
<feature type="transmembrane region" description="Helical" evidence="1">
    <location>
        <begin position="395"/>
        <end position="416"/>
    </location>
</feature>
<keyword evidence="1" id="KW-1133">Transmembrane helix</keyword>
<feature type="transmembrane region" description="Helical" evidence="1">
    <location>
        <begin position="51"/>
        <end position="76"/>
    </location>
</feature>
<evidence type="ECO:0000259" key="2">
    <source>
        <dbReference type="Pfam" id="PF07670"/>
    </source>
</evidence>
<feature type="domain" description="Nucleoside transporter/FeoB GTPase Gate" evidence="2">
    <location>
        <begin position="137"/>
        <end position="232"/>
    </location>
</feature>
<protein>
    <submittedName>
        <fullName evidence="3">Membrane protein</fullName>
    </submittedName>
</protein>
<feature type="transmembrane region" description="Helical" evidence="1">
    <location>
        <begin position="366"/>
        <end position="388"/>
    </location>
</feature>
<comment type="caution">
    <text evidence="3">The sequence shown here is derived from an EMBL/GenBank/DDBJ whole genome shotgun (WGS) entry which is preliminary data.</text>
</comment>
<accession>A0ABQ1G779</accession>
<feature type="transmembrane region" description="Helical" evidence="1">
    <location>
        <begin position="137"/>
        <end position="165"/>
    </location>
</feature>
<dbReference type="RefSeq" id="WP_188430250.1">
    <property type="nucleotide sequence ID" value="NZ_BMEX01000002.1"/>
</dbReference>
<dbReference type="Proteomes" id="UP000617979">
    <property type="component" value="Unassembled WGS sequence"/>
</dbReference>
<dbReference type="EMBL" id="BMEX01000002">
    <property type="protein sequence ID" value="GGA38109.1"/>
    <property type="molecule type" value="Genomic_DNA"/>
</dbReference>
<gene>
    <name evidence="3" type="ORF">GCM10007416_08830</name>
</gene>
<feature type="transmembrane region" description="Helical" evidence="1">
    <location>
        <begin position="320"/>
        <end position="346"/>
    </location>
</feature>
<feature type="transmembrane region" description="Helical" evidence="1">
    <location>
        <begin position="428"/>
        <end position="449"/>
    </location>
</feature>